<organism evidence="2 3">
    <name type="scientific">Gemmatimonas groenlandica</name>
    <dbReference type="NCBI Taxonomy" id="2732249"/>
    <lineage>
        <taxon>Bacteria</taxon>
        <taxon>Pseudomonadati</taxon>
        <taxon>Gemmatimonadota</taxon>
        <taxon>Gemmatimonadia</taxon>
        <taxon>Gemmatimonadales</taxon>
        <taxon>Gemmatimonadaceae</taxon>
        <taxon>Gemmatimonas</taxon>
    </lineage>
</organism>
<dbReference type="AlphaFoldDB" id="A0A6M4IUY9"/>
<dbReference type="InterPro" id="IPR000387">
    <property type="entry name" value="Tyr_Pase_dom"/>
</dbReference>
<evidence type="ECO:0000259" key="1">
    <source>
        <dbReference type="PROSITE" id="PS50056"/>
    </source>
</evidence>
<dbReference type="PROSITE" id="PS50056">
    <property type="entry name" value="TYR_PHOSPHATASE_2"/>
    <property type="match status" value="1"/>
</dbReference>
<proteinExistence type="predicted"/>
<evidence type="ECO:0000313" key="2">
    <source>
        <dbReference type="EMBL" id="QJR37397.1"/>
    </source>
</evidence>
<dbReference type="SUPFAM" id="SSF52799">
    <property type="entry name" value="(Phosphotyrosine protein) phosphatases II"/>
    <property type="match status" value="1"/>
</dbReference>
<dbReference type="EMBL" id="CP053085">
    <property type="protein sequence ID" value="QJR37397.1"/>
    <property type="molecule type" value="Genomic_DNA"/>
</dbReference>
<dbReference type="Proteomes" id="UP000500938">
    <property type="component" value="Chromosome"/>
</dbReference>
<gene>
    <name evidence="2" type="ORF">HKW67_18725</name>
</gene>
<dbReference type="InterPro" id="IPR050561">
    <property type="entry name" value="PTP"/>
</dbReference>
<protein>
    <submittedName>
        <fullName evidence="2">Phosphatase</fullName>
    </submittedName>
</protein>
<dbReference type="InterPro" id="IPR029021">
    <property type="entry name" value="Prot-tyrosine_phosphatase-like"/>
</dbReference>
<dbReference type="RefSeq" id="WP_171226832.1">
    <property type="nucleotide sequence ID" value="NZ_CP053085.1"/>
</dbReference>
<dbReference type="Gene3D" id="3.90.190.10">
    <property type="entry name" value="Protein tyrosine phosphatase superfamily"/>
    <property type="match status" value="1"/>
</dbReference>
<dbReference type="Pfam" id="PF22785">
    <property type="entry name" value="Tc-R-P"/>
    <property type="match status" value="1"/>
</dbReference>
<feature type="domain" description="Tyrosine specific protein phosphatases" evidence="1">
    <location>
        <begin position="91"/>
        <end position="159"/>
    </location>
</feature>
<keyword evidence="3" id="KW-1185">Reference proteome</keyword>
<name>A0A6M4IUY9_9BACT</name>
<accession>A0A6M4IUY9</accession>
<dbReference type="InterPro" id="IPR016130">
    <property type="entry name" value="Tyr_Pase_AS"/>
</dbReference>
<dbReference type="PROSITE" id="PS00383">
    <property type="entry name" value="TYR_PHOSPHATASE_1"/>
    <property type="match status" value="1"/>
</dbReference>
<evidence type="ECO:0000313" key="3">
    <source>
        <dbReference type="Proteomes" id="UP000500938"/>
    </source>
</evidence>
<dbReference type="PANTHER" id="PTHR23339">
    <property type="entry name" value="TYROSINE SPECIFIC PROTEIN PHOSPHATASE AND DUAL SPECIFICITY PROTEIN PHOSPHATASE"/>
    <property type="match status" value="1"/>
</dbReference>
<reference evidence="2 3" key="1">
    <citation type="submission" date="2020-05" db="EMBL/GenBank/DDBJ databases">
        <title>Complete genome sequence of Gemmatimonas greenlandica TET16.</title>
        <authorList>
            <person name="Zeng Y."/>
        </authorList>
    </citation>
    <scope>NUCLEOTIDE SEQUENCE [LARGE SCALE GENOMIC DNA]</scope>
    <source>
        <strain evidence="2 3">TET16</strain>
    </source>
</reference>
<sequence>MSRPIDNSYVVPGTALLAGEYPGMRFGTPHGVRDAKLQQFLDVGVTAFVDLTHPDDPLDLYIGRLRELAAERGVEVVHDYLSIVDMDVCDDVFMRRVLDTIDERLAQGHRVYVHCWGGVGRTGMTVGCWLVRNGRSGDEALTEVKTLFATMSPAKVAYFGPDGSPQTDAQRAVVRAWMEPSTE</sequence>
<dbReference type="KEGG" id="ggr:HKW67_18725"/>